<name>A0AAE9CUK7_CAEBR</name>
<dbReference type="InterPro" id="IPR011043">
    <property type="entry name" value="Gal_Oxase/kelch_b-propeller"/>
</dbReference>
<dbReference type="SUPFAM" id="SSF50965">
    <property type="entry name" value="Galactose oxidase, central domain"/>
    <property type="match status" value="1"/>
</dbReference>
<evidence type="ECO:0000256" key="1">
    <source>
        <dbReference type="SAM" id="SignalP"/>
    </source>
</evidence>
<gene>
    <name evidence="2" type="ORF">L3Y34_011562</name>
</gene>
<sequence length="358" mass="40034">MELMRNFRSVVVCVRLIGLLADATGQCSIMSKKIADGFGSLGELCDHHYAFFQDGKLTLVGRQYVAQPTHNWGHRVAFPGTYVLTFDKETNHWERHDFSELASDENLEESLFVRDGKLYLLTFLNFGAIEFKQLFKWEDNKFVEIKLTAPANKAITESQKPDVIVASGVTSNGSNIVLARDDDGHIQIYSLTVDGDVATIENTSKIDVDANPLRGQAVLAEVFGDKVLVSYGVHGCGFRWEKTRFFIADLKTNTTRHVEIEGEHENLPRFGFTGPHCSFVNQDTKSWIVAAGSVLKGMHASEFNGEVWALKGNVFDEESKAVWVKLPHNVEEGEHILDGFTLYTVTKDAVSKVQLDEI</sequence>
<evidence type="ECO:0000313" key="3">
    <source>
        <dbReference type="Proteomes" id="UP000827892"/>
    </source>
</evidence>
<dbReference type="AlphaFoldDB" id="A0AAE9CUK7"/>
<feature type="signal peptide" evidence="1">
    <location>
        <begin position="1"/>
        <end position="25"/>
    </location>
</feature>
<organism evidence="2 3">
    <name type="scientific">Caenorhabditis briggsae</name>
    <dbReference type="NCBI Taxonomy" id="6238"/>
    <lineage>
        <taxon>Eukaryota</taxon>
        <taxon>Metazoa</taxon>
        <taxon>Ecdysozoa</taxon>
        <taxon>Nematoda</taxon>
        <taxon>Chromadorea</taxon>
        <taxon>Rhabditida</taxon>
        <taxon>Rhabditina</taxon>
        <taxon>Rhabditomorpha</taxon>
        <taxon>Rhabditoidea</taxon>
        <taxon>Rhabditidae</taxon>
        <taxon>Peloderinae</taxon>
        <taxon>Caenorhabditis</taxon>
    </lineage>
</organism>
<reference evidence="2 3" key="1">
    <citation type="submission" date="2022-05" db="EMBL/GenBank/DDBJ databases">
        <title>Chromosome-level reference genomes for two strains of Caenorhabditis briggsae: an improved platform for comparative genomics.</title>
        <authorList>
            <person name="Stevens L."/>
            <person name="Andersen E.C."/>
        </authorList>
    </citation>
    <scope>NUCLEOTIDE SEQUENCE [LARGE SCALE GENOMIC DNA]</scope>
    <source>
        <strain evidence="2">QX1410_ONT</strain>
        <tissue evidence="2">Whole-organism</tissue>
    </source>
</reference>
<accession>A0AAE9CUK7</accession>
<feature type="chain" id="PRO_5042068330" evidence="1">
    <location>
        <begin position="26"/>
        <end position="358"/>
    </location>
</feature>
<dbReference type="EMBL" id="CP090896">
    <property type="protein sequence ID" value="ULT81659.1"/>
    <property type="molecule type" value="Genomic_DNA"/>
</dbReference>
<dbReference type="Proteomes" id="UP000827892">
    <property type="component" value="Chromosome X"/>
</dbReference>
<keyword evidence="1" id="KW-0732">Signal</keyword>
<evidence type="ECO:0000313" key="2">
    <source>
        <dbReference type="EMBL" id="ULT81659.1"/>
    </source>
</evidence>
<protein>
    <submittedName>
        <fullName evidence="2">Uncharacterized protein</fullName>
    </submittedName>
</protein>
<proteinExistence type="predicted"/>